<name>A0A1Z4EV90_9MYCO</name>
<proteinExistence type="predicted"/>
<reference evidence="2" key="1">
    <citation type="journal article" date="2017" name="Genome Announc.">
        <title>Complete Genome Sequence of Mycobacterium stephanolepidis.</title>
        <authorList>
            <person name="Fukano H."/>
            <person name="Yoshida M."/>
            <person name="Katayama Y."/>
            <person name="Omatsu T."/>
            <person name="Mizutani T."/>
            <person name="Kurata O."/>
            <person name="Wada S."/>
            <person name="Hoshino Y."/>
        </authorList>
    </citation>
    <scope>NUCLEOTIDE SEQUENCE [LARGE SCALE GENOMIC DNA]</scope>
    <source>
        <strain evidence="2">NJB0901</strain>
    </source>
</reference>
<reference evidence="1 2" key="2">
    <citation type="journal article" date="2017" name="Int. J. Syst. Evol. Microbiol.">
        <title>Mycobacterium stephanolepidis sp. nov., a rapidly growing species related to Mycobacterium chelonae, isolated from marine teleost fish, Stephanolepis cirrhifer.</title>
        <authorList>
            <person name="Fukano H."/>
            <person name="Wada S."/>
            <person name="Kurata O."/>
            <person name="Katayama K."/>
            <person name="Fujiwara N."/>
            <person name="Hoshino Y."/>
        </authorList>
    </citation>
    <scope>NUCLEOTIDE SEQUENCE [LARGE SCALE GENOMIC DNA]</scope>
    <source>
        <strain evidence="1 2">NJB0901</strain>
    </source>
</reference>
<dbReference type="EMBL" id="AP018165">
    <property type="protein sequence ID" value="BAX96875.1"/>
    <property type="molecule type" value="Genomic_DNA"/>
</dbReference>
<dbReference type="RefSeq" id="WP_408645869.1">
    <property type="nucleotide sequence ID" value="NZ_AP018165.1"/>
</dbReference>
<organism evidence="1 2">
    <name type="scientific">[Mycobacterium] stephanolepidis</name>
    <dbReference type="NCBI Taxonomy" id="1520670"/>
    <lineage>
        <taxon>Bacteria</taxon>
        <taxon>Bacillati</taxon>
        <taxon>Actinomycetota</taxon>
        <taxon>Actinomycetes</taxon>
        <taxon>Mycobacteriales</taxon>
        <taxon>Mycobacteriaceae</taxon>
        <taxon>Mycobacteroides</taxon>
    </lineage>
</organism>
<keyword evidence="2" id="KW-1185">Reference proteome</keyword>
<gene>
    <name evidence="1" type="ORF">MSTE_01552</name>
</gene>
<protein>
    <submittedName>
        <fullName evidence="1">LLM class F420-dependent oxidoreductase</fullName>
    </submittedName>
</protein>
<accession>A0A1Z4EV90</accession>
<dbReference type="AlphaFoldDB" id="A0A1Z4EV90"/>
<sequence>MRIGVFTALTDESLEPGELAVEIESRGFESLFVPEHTHTYR</sequence>
<dbReference type="Proteomes" id="UP000217954">
    <property type="component" value="Chromosome"/>
</dbReference>
<evidence type="ECO:0000313" key="1">
    <source>
        <dbReference type="EMBL" id="BAX96875.1"/>
    </source>
</evidence>
<evidence type="ECO:0000313" key="2">
    <source>
        <dbReference type="Proteomes" id="UP000217954"/>
    </source>
</evidence>
<dbReference type="KEGG" id="mste:MSTE_01552"/>